<dbReference type="EMBL" id="BK035228">
    <property type="protein sequence ID" value="DAG87139.1"/>
    <property type="molecule type" value="Genomic_DNA"/>
</dbReference>
<protein>
    <submittedName>
        <fullName evidence="2">Uncharacterized protein</fullName>
    </submittedName>
</protein>
<name>A0A8S5VIV0_9CAUD</name>
<organism evidence="2">
    <name type="scientific">Ackermannviridae sp</name>
    <dbReference type="NCBI Taxonomy" id="2831612"/>
    <lineage>
        <taxon>Viruses</taxon>
        <taxon>Duplodnaviria</taxon>
        <taxon>Heunggongvirae</taxon>
        <taxon>Uroviricota</taxon>
        <taxon>Caudoviricetes</taxon>
        <taxon>Pantevenvirales</taxon>
        <taxon>Ackermannviridae</taxon>
    </lineage>
</organism>
<evidence type="ECO:0000313" key="2">
    <source>
        <dbReference type="EMBL" id="DAG87139.1"/>
    </source>
</evidence>
<feature type="transmembrane region" description="Helical" evidence="1">
    <location>
        <begin position="33"/>
        <end position="50"/>
    </location>
</feature>
<keyword evidence="1" id="KW-0812">Transmembrane</keyword>
<sequence>MIDAILSVCPWLGLGALIWYVAACVAADEKPHIVPAVVLMLGTWLLAMWAE</sequence>
<proteinExistence type="predicted"/>
<keyword evidence="1" id="KW-1133">Transmembrane helix</keyword>
<keyword evidence="1" id="KW-0472">Membrane</keyword>
<reference evidence="2" key="1">
    <citation type="journal article" date="2021" name="Proc. Natl. Acad. Sci. U.S.A.">
        <title>A Catalog of Tens of Thousands of Viruses from Human Metagenomes Reveals Hidden Associations with Chronic Diseases.</title>
        <authorList>
            <person name="Tisza M.J."/>
            <person name="Buck C.B."/>
        </authorList>
    </citation>
    <scope>NUCLEOTIDE SEQUENCE</scope>
    <source>
        <strain evidence="2">Ct2yr23</strain>
    </source>
</reference>
<evidence type="ECO:0000256" key="1">
    <source>
        <dbReference type="SAM" id="Phobius"/>
    </source>
</evidence>
<accession>A0A8S5VIV0</accession>